<dbReference type="Gene3D" id="1.10.287.1490">
    <property type="match status" value="1"/>
</dbReference>
<keyword evidence="3" id="KW-1185">Reference proteome</keyword>
<proteinExistence type="predicted"/>
<evidence type="ECO:0000313" key="3">
    <source>
        <dbReference type="Proteomes" id="UP001295684"/>
    </source>
</evidence>
<dbReference type="AlphaFoldDB" id="A0AAD1XHX5"/>
<dbReference type="EMBL" id="CAMPGE010014345">
    <property type="protein sequence ID" value="CAI2373020.1"/>
    <property type="molecule type" value="Genomic_DNA"/>
</dbReference>
<protein>
    <submittedName>
        <fullName evidence="2">Uncharacterized protein</fullName>
    </submittedName>
</protein>
<dbReference type="Proteomes" id="UP001295684">
    <property type="component" value="Unassembled WGS sequence"/>
</dbReference>
<accession>A0AAD1XHX5</accession>
<comment type="caution">
    <text evidence="2">The sequence shown here is derived from an EMBL/GenBank/DDBJ whole genome shotgun (WGS) entry which is preliminary data.</text>
</comment>
<keyword evidence="1" id="KW-0175">Coiled coil</keyword>
<feature type="coiled-coil region" evidence="1">
    <location>
        <begin position="295"/>
        <end position="340"/>
    </location>
</feature>
<evidence type="ECO:0000313" key="2">
    <source>
        <dbReference type="EMBL" id="CAI2373020.1"/>
    </source>
</evidence>
<sequence length="374" mass="43194">MSHYFDSLKLEADQKDLLISELKAENFELRNKERHYHTMHDNIGGIEHECAIVSEEKRSMEEEMRRRSEADGASIRRLREENESLVRSNQEADHRLFVLKEEISKLRAVNDGKAREISDLTDSINLRESDNNALRGQIQDTEKLISSEVSEGSKLRADICRTKDDIDKITSDIVLTDNCIANRHADIDGLNANISKRMVDIDEKNKDISIAEGELYRLEDNLGKAKQDQARLKDRLAVETDSHHKLRQDQDHQNCLRGKVRDLEAQNDSRGAQITVAKDDLARLNASFHACEDCNRNLEEELDALTKHSDMLTSQNHVLNLELEEQVENEEFVRRELDRKGKVCAIRKDNDDHLRQSLHYLNEVKARSPIRRGR</sequence>
<organism evidence="2 3">
    <name type="scientific">Euplotes crassus</name>
    <dbReference type="NCBI Taxonomy" id="5936"/>
    <lineage>
        <taxon>Eukaryota</taxon>
        <taxon>Sar</taxon>
        <taxon>Alveolata</taxon>
        <taxon>Ciliophora</taxon>
        <taxon>Intramacronucleata</taxon>
        <taxon>Spirotrichea</taxon>
        <taxon>Hypotrichia</taxon>
        <taxon>Euplotida</taxon>
        <taxon>Euplotidae</taxon>
        <taxon>Moneuplotes</taxon>
    </lineage>
</organism>
<name>A0AAD1XHX5_EUPCR</name>
<feature type="coiled-coil region" evidence="1">
    <location>
        <begin position="201"/>
        <end position="235"/>
    </location>
</feature>
<gene>
    <name evidence="2" type="ORF">ECRASSUSDP1_LOCUS14358</name>
</gene>
<reference evidence="2" key="1">
    <citation type="submission" date="2023-07" db="EMBL/GenBank/DDBJ databases">
        <authorList>
            <consortium name="AG Swart"/>
            <person name="Singh M."/>
            <person name="Singh A."/>
            <person name="Seah K."/>
            <person name="Emmerich C."/>
        </authorList>
    </citation>
    <scope>NUCLEOTIDE SEQUENCE</scope>
    <source>
        <strain evidence="2">DP1</strain>
    </source>
</reference>
<evidence type="ECO:0000256" key="1">
    <source>
        <dbReference type="SAM" id="Coils"/>
    </source>
</evidence>